<dbReference type="Proteomes" id="UP000178240">
    <property type="component" value="Unassembled WGS sequence"/>
</dbReference>
<proteinExistence type="predicted"/>
<feature type="domain" description="Putative zinc ribbon" evidence="1">
    <location>
        <begin position="8"/>
        <end position="87"/>
    </location>
</feature>
<protein>
    <recommendedName>
        <fullName evidence="1">Putative zinc ribbon domain-containing protein</fullName>
    </recommendedName>
</protein>
<evidence type="ECO:0000313" key="3">
    <source>
        <dbReference type="Proteomes" id="UP000178240"/>
    </source>
</evidence>
<organism evidence="2 3">
    <name type="scientific">Candidatus Buchananbacteria bacterium RIFCSPHIGHO2_01_FULL_44_11</name>
    <dbReference type="NCBI Taxonomy" id="1797535"/>
    <lineage>
        <taxon>Bacteria</taxon>
        <taxon>Candidatus Buchananiibacteriota</taxon>
    </lineage>
</organism>
<gene>
    <name evidence="2" type="ORF">A2744_00375</name>
</gene>
<dbReference type="InterPro" id="IPR025868">
    <property type="entry name" value="Zn_ribbon_dom_put"/>
</dbReference>
<name>A0A1G1XZA1_9BACT</name>
<dbReference type="STRING" id="1797535.A2744_00375"/>
<dbReference type="EMBL" id="MHIE01000020">
    <property type="protein sequence ID" value="OGY45415.1"/>
    <property type="molecule type" value="Genomic_DNA"/>
</dbReference>
<accession>A0A1G1XZA1</accession>
<comment type="caution">
    <text evidence="2">The sequence shown here is derived from an EMBL/GenBank/DDBJ whole genome shotgun (WGS) entry which is preliminary data.</text>
</comment>
<dbReference type="Pfam" id="PF12674">
    <property type="entry name" value="Zn_ribbon_2"/>
    <property type="match status" value="1"/>
</dbReference>
<reference evidence="2 3" key="1">
    <citation type="journal article" date="2016" name="Nat. Commun.">
        <title>Thousands of microbial genomes shed light on interconnected biogeochemical processes in an aquifer system.</title>
        <authorList>
            <person name="Anantharaman K."/>
            <person name="Brown C.T."/>
            <person name="Hug L.A."/>
            <person name="Sharon I."/>
            <person name="Castelle C.J."/>
            <person name="Probst A.J."/>
            <person name="Thomas B.C."/>
            <person name="Singh A."/>
            <person name="Wilkins M.J."/>
            <person name="Karaoz U."/>
            <person name="Brodie E.L."/>
            <person name="Williams K.H."/>
            <person name="Hubbard S.S."/>
            <person name="Banfield J.F."/>
        </authorList>
    </citation>
    <scope>NUCLEOTIDE SEQUENCE [LARGE SCALE GENOMIC DNA]</scope>
</reference>
<evidence type="ECO:0000259" key="1">
    <source>
        <dbReference type="Pfam" id="PF12674"/>
    </source>
</evidence>
<evidence type="ECO:0000313" key="2">
    <source>
        <dbReference type="EMBL" id="OGY45415.1"/>
    </source>
</evidence>
<sequence>MEKIYKQCQSCGMPLKKDEKGGGSEKDGSLSKMYCSSCYQDGAFKNPQMTLREIQKLVDDVLKNEMGWWKIFRWLAVKQIPKLARWKTN</sequence>
<dbReference type="AlphaFoldDB" id="A0A1G1XZA1"/>